<dbReference type="AlphaFoldDB" id="A0A5C3M3J2"/>
<dbReference type="InterPro" id="IPR056884">
    <property type="entry name" value="NPHP3-like_N"/>
</dbReference>
<dbReference type="SUPFAM" id="SSF52540">
    <property type="entry name" value="P-loop containing nucleoside triphosphate hydrolases"/>
    <property type="match status" value="1"/>
</dbReference>
<protein>
    <recommendedName>
        <fullName evidence="2">Nephrocystin 3-like N-terminal domain-containing protein</fullName>
    </recommendedName>
</protein>
<dbReference type="EMBL" id="ML213619">
    <property type="protein sequence ID" value="TFK35651.1"/>
    <property type="molecule type" value="Genomic_DNA"/>
</dbReference>
<dbReference type="OrthoDB" id="3045137at2759"/>
<dbReference type="InterPro" id="IPR027417">
    <property type="entry name" value="P-loop_NTPase"/>
</dbReference>
<dbReference type="STRING" id="68775.A0A5C3M3J2"/>
<feature type="domain" description="Nephrocystin 3-like N-terminal" evidence="2">
    <location>
        <begin position="2"/>
        <end position="115"/>
    </location>
</feature>
<evidence type="ECO:0000256" key="1">
    <source>
        <dbReference type="ARBA" id="ARBA00022737"/>
    </source>
</evidence>
<sequence>PILWLNGPTGSGKSAISQTIAEHCADKKKLATYFFIRGTGECSKFQHLIPSLAHQVSMFDPAVKSILIDTMRKEPDLHHKKSLSYQLDELLIKPIKATGLESSKIIIIVDALDEC</sequence>
<feature type="non-terminal residue" evidence="3">
    <location>
        <position position="1"/>
    </location>
</feature>
<dbReference type="PANTHER" id="PTHR10039">
    <property type="entry name" value="AMELOGENIN"/>
    <property type="match status" value="1"/>
</dbReference>
<feature type="non-terminal residue" evidence="3">
    <location>
        <position position="115"/>
    </location>
</feature>
<gene>
    <name evidence="3" type="ORF">BDQ12DRAFT_581571</name>
</gene>
<keyword evidence="4" id="KW-1185">Reference proteome</keyword>
<proteinExistence type="predicted"/>
<evidence type="ECO:0000313" key="4">
    <source>
        <dbReference type="Proteomes" id="UP000308652"/>
    </source>
</evidence>
<name>A0A5C3M3J2_9AGAR</name>
<keyword evidence="1" id="KW-0677">Repeat</keyword>
<dbReference type="Gene3D" id="3.40.50.300">
    <property type="entry name" value="P-loop containing nucleotide triphosphate hydrolases"/>
    <property type="match status" value="1"/>
</dbReference>
<evidence type="ECO:0000259" key="2">
    <source>
        <dbReference type="Pfam" id="PF24883"/>
    </source>
</evidence>
<evidence type="ECO:0000313" key="3">
    <source>
        <dbReference type="EMBL" id="TFK35651.1"/>
    </source>
</evidence>
<dbReference type="Pfam" id="PF24883">
    <property type="entry name" value="NPHP3_N"/>
    <property type="match status" value="1"/>
</dbReference>
<accession>A0A5C3M3J2</accession>
<reference evidence="3 4" key="1">
    <citation type="journal article" date="2019" name="Nat. Ecol. Evol.">
        <title>Megaphylogeny resolves global patterns of mushroom evolution.</title>
        <authorList>
            <person name="Varga T."/>
            <person name="Krizsan K."/>
            <person name="Foldi C."/>
            <person name="Dima B."/>
            <person name="Sanchez-Garcia M."/>
            <person name="Sanchez-Ramirez S."/>
            <person name="Szollosi G.J."/>
            <person name="Szarkandi J.G."/>
            <person name="Papp V."/>
            <person name="Albert L."/>
            <person name="Andreopoulos W."/>
            <person name="Angelini C."/>
            <person name="Antonin V."/>
            <person name="Barry K.W."/>
            <person name="Bougher N.L."/>
            <person name="Buchanan P."/>
            <person name="Buyck B."/>
            <person name="Bense V."/>
            <person name="Catcheside P."/>
            <person name="Chovatia M."/>
            <person name="Cooper J."/>
            <person name="Damon W."/>
            <person name="Desjardin D."/>
            <person name="Finy P."/>
            <person name="Geml J."/>
            <person name="Haridas S."/>
            <person name="Hughes K."/>
            <person name="Justo A."/>
            <person name="Karasinski D."/>
            <person name="Kautmanova I."/>
            <person name="Kiss B."/>
            <person name="Kocsube S."/>
            <person name="Kotiranta H."/>
            <person name="LaButti K.M."/>
            <person name="Lechner B.E."/>
            <person name="Liimatainen K."/>
            <person name="Lipzen A."/>
            <person name="Lukacs Z."/>
            <person name="Mihaltcheva S."/>
            <person name="Morgado L.N."/>
            <person name="Niskanen T."/>
            <person name="Noordeloos M.E."/>
            <person name="Ohm R.A."/>
            <person name="Ortiz-Santana B."/>
            <person name="Ovrebo C."/>
            <person name="Racz N."/>
            <person name="Riley R."/>
            <person name="Savchenko A."/>
            <person name="Shiryaev A."/>
            <person name="Soop K."/>
            <person name="Spirin V."/>
            <person name="Szebenyi C."/>
            <person name="Tomsovsky M."/>
            <person name="Tulloss R.E."/>
            <person name="Uehling J."/>
            <person name="Grigoriev I.V."/>
            <person name="Vagvolgyi C."/>
            <person name="Papp T."/>
            <person name="Martin F.M."/>
            <person name="Miettinen O."/>
            <person name="Hibbett D.S."/>
            <person name="Nagy L.G."/>
        </authorList>
    </citation>
    <scope>NUCLEOTIDE SEQUENCE [LARGE SCALE GENOMIC DNA]</scope>
    <source>
        <strain evidence="3 4">CBS 166.37</strain>
    </source>
</reference>
<dbReference type="Proteomes" id="UP000308652">
    <property type="component" value="Unassembled WGS sequence"/>
</dbReference>
<organism evidence="3 4">
    <name type="scientific">Crucibulum laeve</name>
    <dbReference type="NCBI Taxonomy" id="68775"/>
    <lineage>
        <taxon>Eukaryota</taxon>
        <taxon>Fungi</taxon>
        <taxon>Dikarya</taxon>
        <taxon>Basidiomycota</taxon>
        <taxon>Agaricomycotina</taxon>
        <taxon>Agaricomycetes</taxon>
        <taxon>Agaricomycetidae</taxon>
        <taxon>Agaricales</taxon>
        <taxon>Agaricineae</taxon>
        <taxon>Nidulariaceae</taxon>
        <taxon>Crucibulum</taxon>
    </lineage>
</organism>